<comment type="similarity">
    <text evidence="1">Belongs to the enoyl-CoA hydratase/isomerase family.</text>
</comment>
<dbReference type="Gene3D" id="3.90.226.10">
    <property type="entry name" value="2-enoyl-CoA Hydratase, Chain A, domain 1"/>
    <property type="match status" value="1"/>
</dbReference>
<organism evidence="2 3">
    <name type="scientific">Penicillium steckii</name>
    <dbReference type="NCBI Taxonomy" id="303698"/>
    <lineage>
        <taxon>Eukaryota</taxon>
        <taxon>Fungi</taxon>
        <taxon>Dikarya</taxon>
        <taxon>Ascomycota</taxon>
        <taxon>Pezizomycotina</taxon>
        <taxon>Eurotiomycetes</taxon>
        <taxon>Eurotiomycetidae</taxon>
        <taxon>Eurotiales</taxon>
        <taxon>Aspergillaceae</taxon>
        <taxon>Penicillium</taxon>
    </lineage>
</organism>
<sequence>MTTPSILTTLARRRTGTIANITISRPNKLNALNTPLLEKLPQQVEAVTAQNADLLGIVLTGAGPKSFVGGADIAEMARLNSPAEARGFITKVHIACKSVRDCPVPVIARVNGYALGAGCELAAACDLRVASKNAVFGMPEVRVGIPSVVEAALLPNLIGWGRTRQLLLLGENINAEEAFRWGLVERIVEQGALDEAVEGWLSQLEKNGPSAVRKQKALMRTWENVSLDEAIQAGVTAFEESFIAKDGEVTEPARMLGAFFQK</sequence>
<evidence type="ECO:0008006" key="4">
    <source>
        <dbReference type="Google" id="ProtNLM"/>
    </source>
</evidence>
<dbReference type="PANTHER" id="PTHR11941">
    <property type="entry name" value="ENOYL-COA HYDRATASE-RELATED"/>
    <property type="match status" value="1"/>
</dbReference>
<dbReference type="PANTHER" id="PTHR11941:SF171">
    <property type="entry name" value="SD19268P"/>
    <property type="match status" value="1"/>
</dbReference>
<evidence type="ECO:0000256" key="1">
    <source>
        <dbReference type="ARBA" id="ARBA00005254"/>
    </source>
</evidence>
<dbReference type="Proteomes" id="UP000191285">
    <property type="component" value="Unassembled WGS sequence"/>
</dbReference>
<evidence type="ECO:0000313" key="2">
    <source>
        <dbReference type="EMBL" id="OQE18266.1"/>
    </source>
</evidence>
<proteinExistence type="inferred from homology"/>
<comment type="caution">
    <text evidence="2">The sequence shown here is derived from an EMBL/GenBank/DDBJ whole genome shotgun (WGS) entry which is preliminary data.</text>
</comment>
<dbReference type="GO" id="GO:0005739">
    <property type="term" value="C:mitochondrion"/>
    <property type="evidence" value="ECO:0007669"/>
    <property type="project" value="TreeGrafter"/>
</dbReference>
<dbReference type="InterPro" id="IPR001753">
    <property type="entry name" value="Enoyl-CoA_hydra/iso"/>
</dbReference>
<dbReference type="InterPro" id="IPR029045">
    <property type="entry name" value="ClpP/crotonase-like_dom_sf"/>
</dbReference>
<keyword evidence="3" id="KW-1185">Reference proteome</keyword>
<gene>
    <name evidence="2" type="ORF">PENSTE_c018G09207</name>
</gene>
<dbReference type="SUPFAM" id="SSF52096">
    <property type="entry name" value="ClpP/crotonase"/>
    <property type="match status" value="1"/>
</dbReference>
<protein>
    <recommendedName>
        <fullName evidence="4">Enoyl-CoA hydratase</fullName>
    </recommendedName>
</protein>
<dbReference type="CDD" id="cd06558">
    <property type="entry name" value="crotonase-like"/>
    <property type="match status" value="1"/>
</dbReference>
<name>A0A1V6SWB2_9EURO</name>
<dbReference type="EMBL" id="MLKD01000018">
    <property type="protein sequence ID" value="OQE18266.1"/>
    <property type="molecule type" value="Genomic_DNA"/>
</dbReference>
<dbReference type="STRING" id="303698.A0A1V6SWB2"/>
<dbReference type="NCBIfam" id="NF004795">
    <property type="entry name" value="PRK06143.1"/>
    <property type="match status" value="1"/>
</dbReference>
<evidence type="ECO:0000313" key="3">
    <source>
        <dbReference type="Proteomes" id="UP000191285"/>
    </source>
</evidence>
<dbReference type="OrthoDB" id="410701at2759"/>
<dbReference type="AlphaFoldDB" id="A0A1V6SWB2"/>
<dbReference type="Pfam" id="PF00378">
    <property type="entry name" value="ECH_1"/>
    <property type="match status" value="1"/>
</dbReference>
<accession>A0A1V6SWB2</accession>
<reference evidence="3" key="1">
    <citation type="journal article" date="2017" name="Nat. Microbiol.">
        <title>Global analysis of biosynthetic gene clusters reveals vast potential of secondary metabolite production in Penicillium species.</title>
        <authorList>
            <person name="Nielsen J.C."/>
            <person name="Grijseels S."/>
            <person name="Prigent S."/>
            <person name="Ji B."/>
            <person name="Dainat J."/>
            <person name="Nielsen K.F."/>
            <person name="Frisvad J.C."/>
            <person name="Workman M."/>
            <person name="Nielsen J."/>
        </authorList>
    </citation>
    <scope>NUCLEOTIDE SEQUENCE [LARGE SCALE GENOMIC DNA]</scope>
    <source>
        <strain evidence="3">IBT 24891</strain>
    </source>
</reference>
<dbReference type="GO" id="GO:0006635">
    <property type="term" value="P:fatty acid beta-oxidation"/>
    <property type="evidence" value="ECO:0007669"/>
    <property type="project" value="TreeGrafter"/>
</dbReference>